<sequence>MEKQEFLELFEAATKAAKSAARGDSKSSSPAVSRCVEAMIRLREAPKSLAYEMVIDITYPQIGKSHVLFTEHKNPRIQSEGKILYSLWLRYLYAMGRKQSSRPCDRPVVNKEKKLVDEKMISMTTRDSNRDKVREILHKFLSKVANEVVVGMKEGVVSCDSWSVAALVESAMFQKLDSFEGTQKAKYRSILFNMGDISNPDLRRKVLIGEISGERLVTMEKEEMASNKIHMQVQKIKEKARVKEENRVKSMMMFQSDSLIRLSVYCSLNHNHIPKNERLSVAASRLRGEAKSWLEREEKKRWFHNRPAITTYDELQNIMDKRYIPKDFPAAIKEQYGWRPTPRKFLSSSSSQLKLSKTMSDSEGKTNPPAVNISLLQVEAMVSEVMRRLCVDNTKLRIMLHTKLEPYNQPQESQLHAIISGHEEIVKKKKEMVSESTTQCLKPEKEAQVLSLVEHLRVVKGLQQVVFEPGGIWCEFGRGSPDLSKAPDLSIESEAPDLRSKEKEEEEINHIPKNERLSVAASRLRGEAKSWLEREEEKRWFHNRPAITTWDELQNIMDKRYIPKDFPAAIKEQYGWRPTPRKFLSSLSSQLKLSKNMSDSEGKTNPLAVNISLLQVEAMVSEVMRRLCVDSTKLRIMLHTKLEPNNQPQESQLHAIISGQEELVKKKEKKWCQNQPISV</sequence>
<protein>
    <recommendedName>
        <fullName evidence="2">TFIIS central domain-containing protein</fullName>
    </recommendedName>
</protein>
<evidence type="ECO:0000313" key="3">
    <source>
        <dbReference type="EMBL" id="KAF3518403.1"/>
    </source>
</evidence>
<feature type="domain" description="TFIIS central" evidence="2">
    <location>
        <begin position="125"/>
        <end position="252"/>
    </location>
</feature>
<dbReference type="Proteomes" id="UP000266723">
    <property type="component" value="Unassembled WGS sequence"/>
</dbReference>
<evidence type="ECO:0000313" key="4">
    <source>
        <dbReference type="Proteomes" id="UP000266723"/>
    </source>
</evidence>
<evidence type="ECO:0000256" key="1">
    <source>
        <dbReference type="SAM" id="MobiDB-lite"/>
    </source>
</evidence>
<dbReference type="EMBL" id="QGKV02001556">
    <property type="protein sequence ID" value="KAF3518403.1"/>
    <property type="molecule type" value="Genomic_DNA"/>
</dbReference>
<accession>A0ABQ7AWP0</accession>
<dbReference type="PANTHER" id="PTHR11477:SF25">
    <property type="entry name" value="TRANSCRIPTION FACTOR-RELATED"/>
    <property type="match status" value="1"/>
</dbReference>
<dbReference type="InterPro" id="IPR003617">
    <property type="entry name" value="TFIIS/CRSP70_N_sub"/>
</dbReference>
<dbReference type="InterPro" id="IPR036575">
    <property type="entry name" value="TFIIS_cen_dom_sf"/>
</dbReference>
<dbReference type="PROSITE" id="PS51321">
    <property type="entry name" value="TFIIS_CENTRAL"/>
    <property type="match status" value="1"/>
</dbReference>
<dbReference type="PANTHER" id="PTHR11477">
    <property type="entry name" value="TRANSCRIPTION FACTOR S-II ZINC FINGER DOMAIN-CONTAINING PROTEIN"/>
    <property type="match status" value="1"/>
</dbReference>
<keyword evidence="4" id="KW-1185">Reference proteome</keyword>
<dbReference type="SMART" id="SM00509">
    <property type="entry name" value="TFS2N"/>
    <property type="match status" value="1"/>
</dbReference>
<organism evidence="3 4">
    <name type="scientific">Brassica cretica</name>
    <name type="common">Mustard</name>
    <dbReference type="NCBI Taxonomy" id="69181"/>
    <lineage>
        <taxon>Eukaryota</taxon>
        <taxon>Viridiplantae</taxon>
        <taxon>Streptophyta</taxon>
        <taxon>Embryophyta</taxon>
        <taxon>Tracheophyta</taxon>
        <taxon>Spermatophyta</taxon>
        <taxon>Magnoliopsida</taxon>
        <taxon>eudicotyledons</taxon>
        <taxon>Gunneridae</taxon>
        <taxon>Pentapetalae</taxon>
        <taxon>rosids</taxon>
        <taxon>malvids</taxon>
        <taxon>Brassicales</taxon>
        <taxon>Brassicaceae</taxon>
        <taxon>Brassiceae</taxon>
        <taxon>Brassica</taxon>
    </lineage>
</organism>
<comment type="caution">
    <text evidence="3">The sequence shown here is derived from an EMBL/GenBank/DDBJ whole genome shotgun (WGS) entry which is preliminary data.</text>
</comment>
<gene>
    <name evidence="3" type="ORF">DY000_02063211</name>
</gene>
<dbReference type="Pfam" id="PF07500">
    <property type="entry name" value="TFIIS_M"/>
    <property type="match status" value="1"/>
</dbReference>
<dbReference type="InterPro" id="IPR003618">
    <property type="entry name" value="TFIIS_cen_dom"/>
</dbReference>
<dbReference type="Gene3D" id="1.10.472.30">
    <property type="entry name" value="Transcription elongation factor S-II, central domain"/>
    <property type="match status" value="1"/>
</dbReference>
<proteinExistence type="predicted"/>
<dbReference type="SMART" id="SM00510">
    <property type="entry name" value="TFS2M"/>
    <property type="match status" value="1"/>
</dbReference>
<name>A0ABQ7AWP0_BRACR</name>
<feature type="region of interest" description="Disordered" evidence="1">
    <location>
        <begin position="343"/>
        <end position="368"/>
    </location>
</feature>
<reference evidence="3 4" key="1">
    <citation type="journal article" date="2020" name="BMC Genomics">
        <title>Intraspecific diversification of the crop wild relative Brassica cretica Lam. using demographic model selection.</title>
        <authorList>
            <person name="Kioukis A."/>
            <person name="Michalopoulou V.A."/>
            <person name="Briers L."/>
            <person name="Pirintsos S."/>
            <person name="Studholme D.J."/>
            <person name="Pavlidis P."/>
            <person name="Sarris P.F."/>
        </authorList>
    </citation>
    <scope>NUCLEOTIDE SEQUENCE [LARGE SCALE GENOMIC DNA]</scope>
    <source>
        <strain evidence="4">cv. PFS-1207/04</strain>
    </source>
</reference>
<dbReference type="SUPFAM" id="SSF46942">
    <property type="entry name" value="Elongation factor TFIIS domain 2"/>
    <property type="match status" value="1"/>
</dbReference>
<evidence type="ECO:0000259" key="2">
    <source>
        <dbReference type="PROSITE" id="PS51321"/>
    </source>
</evidence>
<feature type="compositionally biased region" description="Low complexity" evidence="1">
    <location>
        <begin position="344"/>
        <end position="357"/>
    </location>
</feature>